<protein>
    <submittedName>
        <fullName evidence="1">Uncharacterized protein</fullName>
    </submittedName>
</protein>
<gene>
    <name evidence="1" type="ORF">LCGC14_1777580</name>
</gene>
<evidence type="ECO:0000313" key="1">
    <source>
        <dbReference type="EMBL" id="KKM03127.1"/>
    </source>
</evidence>
<dbReference type="AlphaFoldDB" id="A0A0F9HIY1"/>
<proteinExistence type="predicted"/>
<accession>A0A0F9HIY1</accession>
<organism evidence="1">
    <name type="scientific">marine sediment metagenome</name>
    <dbReference type="NCBI Taxonomy" id="412755"/>
    <lineage>
        <taxon>unclassified sequences</taxon>
        <taxon>metagenomes</taxon>
        <taxon>ecological metagenomes</taxon>
    </lineage>
</organism>
<dbReference type="EMBL" id="LAZR01016759">
    <property type="protein sequence ID" value="KKM03127.1"/>
    <property type="molecule type" value="Genomic_DNA"/>
</dbReference>
<comment type="caution">
    <text evidence="1">The sequence shown here is derived from an EMBL/GenBank/DDBJ whole genome shotgun (WGS) entry which is preliminary data.</text>
</comment>
<sequence>MKIKLVIKYQDTLYEQPDCYMNVDEDGEITMCVMIDGEWGIVDGEIVNIVFVT</sequence>
<reference evidence="1" key="1">
    <citation type="journal article" date="2015" name="Nature">
        <title>Complex archaea that bridge the gap between prokaryotes and eukaryotes.</title>
        <authorList>
            <person name="Spang A."/>
            <person name="Saw J.H."/>
            <person name="Jorgensen S.L."/>
            <person name="Zaremba-Niedzwiedzka K."/>
            <person name="Martijn J."/>
            <person name="Lind A.E."/>
            <person name="van Eijk R."/>
            <person name="Schleper C."/>
            <person name="Guy L."/>
            <person name="Ettema T.J."/>
        </authorList>
    </citation>
    <scope>NUCLEOTIDE SEQUENCE</scope>
</reference>
<name>A0A0F9HIY1_9ZZZZ</name>